<dbReference type="AlphaFoldDB" id="A0A448J749"/>
<feature type="domain" description="Phosphoribosyltransferase" evidence="1">
    <location>
        <begin position="2"/>
        <end position="53"/>
    </location>
</feature>
<dbReference type="Gene3D" id="3.40.50.2020">
    <property type="match status" value="1"/>
</dbReference>
<sequence length="57" mass="6353">MICPILRAALGMLESVFKMILDASVGFLGFVRNEETLKADFYFQKLPKDAKNASLLS</sequence>
<keyword evidence="2" id="KW-0808">Transferase</keyword>
<dbReference type="EC" id="2.4.2.9" evidence="2"/>
<organism evidence="2 3">
    <name type="scientific">Campylobacter jejuni subsp. doylei</name>
    <dbReference type="NCBI Taxonomy" id="32021"/>
    <lineage>
        <taxon>Bacteria</taxon>
        <taxon>Pseudomonadati</taxon>
        <taxon>Campylobacterota</taxon>
        <taxon>Epsilonproteobacteria</taxon>
        <taxon>Campylobacterales</taxon>
        <taxon>Campylobacteraceae</taxon>
        <taxon>Campylobacter</taxon>
    </lineage>
</organism>
<dbReference type="Pfam" id="PF14681">
    <property type="entry name" value="UPRTase"/>
    <property type="match status" value="1"/>
</dbReference>
<name>A0A448J749_CAMJU</name>
<reference evidence="2 3" key="1">
    <citation type="submission" date="2018-12" db="EMBL/GenBank/DDBJ databases">
        <authorList>
            <consortium name="Pathogen Informatics"/>
        </authorList>
    </citation>
    <scope>NUCLEOTIDE SEQUENCE [LARGE SCALE GENOMIC DNA]</scope>
    <source>
        <strain evidence="2 3">NCTC11951</strain>
    </source>
</reference>
<evidence type="ECO:0000313" key="3">
    <source>
        <dbReference type="Proteomes" id="UP000275504"/>
    </source>
</evidence>
<dbReference type="EMBL" id="LR134359">
    <property type="protein sequence ID" value="VEG60506.1"/>
    <property type="molecule type" value="Genomic_DNA"/>
</dbReference>
<dbReference type="InterPro" id="IPR029057">
    <property type="entry name" value="PRTase-like"/>
</dbReference>
<proteinExistence type="predicted"/>
<dbReference type="InterPro" id="IPR000836">
    <property type="entry name" value="PRTase_dom"/>
</dbReference>
<dbReference type="GO" id="GO:0004845">
    <property type="term" value="F:uracil phosphoribosyltransferase activity"/>
    <property type="evidence" value="ECO:0007669"/>
    <property type="project" value="UniProtKB-EC"/>
</dbReference>
<evidence type="ECO:0000259" key="1">
    <source>
        <dbReference type="Pfam" id="PF14681"/>
    </source>
</evidence>
<protein>
    <submittedName>
        <fullName evidence="2">Uracil phosphoribosyltransferase</fullName>
        <ecNumber evidence="2">2.4.2.9</ecNumber>
    </submittedName>
</protein>
<accession>A0A448J749</accession>
<evidence type="ECO:0000313" key="2">
    <source>
        <dbReference type="EMBL" id="VEG60506.1"/>
    </source>
</evidence>
<dbReference type="SUPFAM" id="SSF53271">
    <property type="entry name" value="PRTase-like"/>
    <property type="match status" value="1"/>
</dbReference>
<gene>
    <name evidence="2" type="primary">upp_1</name>
    <name evidence="2" type="ORF">NCTC11951_00295</name>
</gene>
<keyword evidence="2" id="KW-0328">Glycosyltransferase</keyword>
<dbReference type="Proteomes" id="UP000275504">
    <property type="component" value="Chromosome"/>
</dbReference>